<dbReference type="PANTHER" id="PTHR45746:SF3">
    <property type="entry name" value="REGULATOR OF G-PROTEIN SIGNALING 11"/>
    <property type="match status" value="1"/>
</dbReference>
<reference evidence="6" key="1">
    <citation type="journal article" date="2007" name="Science">
        <title>Evolutionary and biomedical insights from the rhesus macaque genome.</title>
        <authorList>
            <person name="Gibbs R.A."/>
            <person name="Rogers J."/>
            <person name="Katze M.G."/>
            <person name="Bumgarner R."/>
            <person name="Weinstock G.M."/>
            <person name="Mardis E.R."/>
            <person name="Remington K.A."/>
            <person name="Strausberg R.L."/>
            <person name="Venter J.C."/>
            <person name="Wilson R.K."/>
            <person name="Batzer M.A."/>
            <person name="Bustamante C.D."/>
            <person name="Eichler E.E."/>
            <person name="Hahn M.W."/>
            <person name="Hardison R.C."/>
            <person name="Makova K.D."/>
            <person name="Miller W."/>
            <person name="Milosavljevic A."/>
            <person name="Palermo R.E."/>
            <person name="Siepel A."/>
            <person name="Sikela J.M."/>
            <person name="Attaway T."/>
            <person name="Bell S."/>
            <person name="Bernard K.E."/>
            <person name="Buhay C.J."/>
            <person name="Chandrabose M.N."/>
            <person name="Dao M."/>
            <person name="Davis C."/>
            <person name="Delehaunty K.D."/>
            <person name="Ding Y."/>
            <person name="Dinh H.H."/>
            <person name="Dugan-Rocha S."/>
            <person name="Fulton L.A."/>
            <person name="Gabisi R.A."/>
            <person name="Garner T.T."/>
            <person name="Godfrey J."/>
            <person name="Hawes A.C."/>
            <person name="Hernandez J."/>
            <person name="Hines S."/>
            <person name="Holder M."/>
            <person name="Hume J."/>
            <person name="Jhangiani S.N."/>
            <person name="Joshi V."/>
            <person name="Khan Z.M."/>
            <person name="Kirkness E.F."/>
            <person name="Cree A."/>
            <person name="Fowler R.G."/>
            <person name="Lee S."/>
            <person name="Lewis L.R."/>
            <person name="Li Z."/>
            <person name="Liu Y.-S."/>
            <person name="Moore S.M."/>
            <person name="Muzny D."/>
            <person name="Nazareth L.V."/>
            <person name="Ngo D.N."/>
            <person name="Okwuonu G.O."/>
            <person name="Pai G."/>
            <person name="Parker D."/>
            <person name="Paul H.A."/>
            <person name="Pfannkoch C."/>
            <person name="Pohl C.S."/>
            <person name="Rogers Y.-H.C."/>
            <person name="Ruiz S.J."/>
            <person name="Sabo A."/>
            <person name="Santibanez J."/>
            <person name="Schneider B.W."/>
            <person name="Smith S.M."/>
            <person name="Sodergren E."/>
            <person name="Svatek A.F."/>
            <person name="Utterback T.R."/>
            <person name="Vattathil S."/>
            <person name="Warren W."/>
            <person name="White C.S."/>
            <person name="Chinwalla A.T."/>
            <person name="Feng Y."/>
            <person name="Halpern A.L."/>
            <person name="Hillier L.W."/>
            <person name="Huang X."/>
            <person name="Minx P."/>
            <person name="Nelson J.O."/>
            <person name="Pepin K.H."/>
            <person name="Qin X."/>
            <person name="Sutton G.G."/>
            <person name="Venter E."/>
            <person name="Walenz B.P."/>
            <person name="Wallis J.W."/>
            <person name="Worley K.C."/>
            <person name="Yang S.-P."/>
            <person name="Jones S.M."/>
            <person name="Marra M.A."/>
            <person name="Rocchi M."/>
            <person name="Schein J.E."/>
            <person name="Baertsch R."/>
            <person name="Clarke L."/>
            <person name="Csuros M."/>
            <person name="Glasscock J."/>
            <person name="Harris R.A."/>
            <person name="Havlak P."/>
            <person name="Jackson A.R."/>
            <person name="Jiang H."/>
            <person name="Liu Y."/>
            <person name="Messina D.N."/>
            <person name="Shen Y."/>
            <person name="Song H.X.-Z."/>
            <person name="Wylie T."/>
            <person name="Zhang L."/>
            <person name="Birney E."/>
            <person name="Han K."/>
            <person name="Konkel M.K."/>
            <person name="Lee J."/>
            <person name="Smit A.F.A."/>
            <person name="Ullmer B."/>
            <person name="Wang H."/>
            <person name="Xing J."/>
            <person name="Burhans R."/>
            <person name="Cheng Z."/>
            <person name="Karro J.E."/>
            <person name="Ma J."/>
            <person name="Raney B."/>
            <person name="She X."/>
            <person name="Cox M.J."/>
            <person name="Demuth J.P."/>
            <person name="Dumas L.J."/>
            <person name="Han S.-G."/>
            <person name="Hopkins J."/>
            <person name="Karimpour-Fard A."/>
            <person name="Kim Y.H."/>
            <person name="Pollack J.R."/>
            <person name="Vinar T."/>
            <person name="Addo-Quaye C."/>
            <person name="Degenhardt J."/>
            <person name="Denby A."/>
            <person name="Hubisz M.J."/>
            <person name="Indap A."/>
            <person name="Kosiol C."/>
            <person name="Lahn B.T."/>
            <person name="Lawson H.A."/>
            <person name="Marklein A."/>
            <person name="Nielsen R."/>
            <person name="Vallender E.J."/>
            <person name="Clark A.G."/>
            <person name="Ferguson B."/>
            <person name="Hernandez R.D."/>
            <person name="Hirani K."/>
            <person name="Kehrer-Sawatzki H."/>
            <person name="Kolb J."/>
            <person name="Patil S."/>
            <person name="Pu L.-L."/>
            <person name="Ren Y."/>
            <person name="Smith D.G."/>
            <person name="Wheeler D.A."/>
            <person name="Schenck I."/>
            <person name="Ball E.V."/>
            <person name="Chen R."/>
            <person name="Cooper D.N."/>
            <person name="Giardine B."/>
            <person name="Hsu F."/>
            <person name="Kent W.J."/>
            <person name="Lesk A."/>
            <person name="Nelson D.L."/>
            <person name="O'brien W.E."/>
            <person name="Pruefer K."/>
            <person name="Stenson P.D."/>
            <person name="Wallace J.C."/>
            <person name="Ke H."/>
            <person name="Liu X.-M."/>
            <person name="Wang P."/>
            <person name="Xiang A.P."/>
            <person name="Yang F."/>
            <person name="Barber G.P."/>
            <person name="Haussler D."/>
            <person name="Karolchik D."/>
            <person name="Kern A.D."/>
            <person name="Kuhn R.M."/>
            <person name="Smith K.E."/>
            <person name="Zwieg A.S."/>
        </authorList>
    </citation>
    <scope>NUCLEOTIDE SEQUENCE [LARGE SCALE GENOMIC DNA]</scope>
    <source>
        <strain evidence="6">17573</strain>
    </source>
</reference>
<dbReference type="Pfam" id="PF00610">
    <property type="entry name" value="DEP"/>
    <property type="match status" value="1"/>
</dbReference>
<reference evidence="5" key="4">
    <citation type="submission" date="2025-09" db="UniProtKB">
        <authorList>
            <consortium name="Ensembl"/>
        </authorList>
    </citation>
    <scope>IDENTIFICATION</scope>
    <source>
        <strain evidence="5">17573</strain>
    </source>
</reference>
<dbReference type="InterPro" id="IPR047016">
    <property type="entry name" value="RGS6/7/9/11"/>
</dbReference>
<proteinExistence type="predicted"/>
<feature type="compositionally biased region" description="Pro residues" evidence="2">
    <location>
        <begin position="19"/>
        <end position="29"/>
    </location>
</feature>
<protein>
    <submittedName>
        <fullName evidence="5">Regulator of G protein signaling 11</fullName>
    </submittedName>
</protein>
<dbReference type="GO" id="GO:0008277">
    <property type="term" value="P:regulation of G protein-coupled receptor signaling pathway"/>
    <property type="evidence" value="ECO:0007669"/>
    <property type="project" value="InterPro"/>
</dbReference>
<dbReference type="GO" id="GO:0005737">
    <property type="term" value="C:cytoplasm"/>
    <property type="evidence" value="ECO:0000318"/>
    <property type="project" value="GO_Central"/>
</dbReference>
<dbReference type="InterPro" id="IPR044926">
    <property type="entry name" value="RGS_subdomain_2"/>
</dbReference>
<dbReference type="GO" id="GO:0009968">
    <property type="term" value="P:negative regulation of signal transduction"/>
    <property type="evidence" value="ECO:0007669"/>
    <property type="project" value="UniProtKB-KW"/>
</dbReference>
<dbReference type="GO" id="GO:0003924">
    <property type="term" value="F:GTPase activity"/>
    <property type="evidence" value="ECO:0007669"/>
    <property type="project" value="UniProtKB-ARBA"/>
</dbReference>
<evidence type="ECO:0000259" key="3">
    <source>
        <dbReference type="PROSITE" id="PS50132"/>
    </source>
</evidence>
<dbReference type="Pfam" id="PF00615">
    <property type="entry name" value="RGS"/>
    <property type="match status" value="1"/>
</dbReference>
<dbReference type="InterPro" id="IPR047017">
    <property type="entry name" value="RGS6/7/9/11_DHEX_sf"/>
</dbReference>
<keyword evidence="6" id="KW-1185">Reference proteome</keyword>
<dbReference type="CDD" id="cd00068">
    <property type="entry name" value="GGL"/>
    <property type="match status" value="1"/>
</dbReference>
<evidence type="ECO:0000313" key="6">
    <source>
        <dbReference type="Proteomes" id="UP000006718"/>
    </source>
</evidence>
<dbReference type="FunFam" id="1.10.167.10:FF:000002">
    <property type="entry name" value="Regulator of G-protein signaling 6 isoform 9"/>
    <property type="match status" value="1"/>
</dbReference>
<evidence type="ECO:0000259" key="4">
    <source>
        <dbReference type="PROSITE" id="PS50186"/>
    </source>
</evidence>
<dbReference type="GO" id="GO:0007186">
    <property type="term" value="P:G protein-coupled receptor signaling pathway"/>
    <property type="evidence" value="ECO:0000318"/>
    <property type="project" value="GO_Central"/>
</dbReference>
<dbReference type="Gene3D" id="1.10.1240.60">
    <property type="match status" value="1"/>
</dbReference>
<dbReference type="InterPro" id="IPR036284">
    <property type="entry name" value="GGL_sf"/>
</dbReference>
<gene>
    <name evidence="5 7" type="primary">RGS11</name>
</gene>
<dbReference type="InterPro" id="IPR040759">
    <property type="entry name" value="RGS_DHEX"/>
</dbReference>
<dbReference type="SMART" id="SM00315">
    <property type="entry name" value="RGS"/>
    <property type="match status" value="1"/>
</dbReference>
<dbReference type="AlphaFoldDB" id="F7C827"/>
<dbReference type="Proteomes" id="UP000006718">
    <property type="component" value="Chromosome 20"/>
</dbReference>
<dbReference type="SUPFAM" id="SSF46785">
    <property type="entry name" value="Winged helix' DNA-binding domain"/>
    <property type="match status" value="1"/>
</dbReference>
<dbReference type="Gene3D" id="4.10.260.10">
    <property type="entry name" value="Transducin (heterotrimeric G protein), gamma chain"/>
    <property type="match status" value="1"/>
</dbReference>
<feature type="compositionally biased region" description="Low complexity" evidence="2">
    <location>
        <begin position="1"/>
        <end position="18"/>
    </location>
</feature>
<feature type="region of interest" description="Disordered" evidence="2">
    <location>
        <begin position="1"/>
        <end position="126"/>
    </location>
</feature>
<name>F7C827_MACMU</name>
<keyword evidence="1" id="KW-0734">Signal transduction inhibitor</keyword>
<dbReference type="CDD" id="cd04450">
    <property type="entry name" value="DEP_RGS7-like"/>
    <property type="match status" value="1"/>
</dbReference>
<dbReference type="VGNC" id="VGNC:76916">
    <property type="gene designation" value="RGS11"/>
</dbReference>
<dbReference type="PROSITE" id="PS50186">
    <property type="entry name" value="DEP"/>
    <property type="match status" value="1"/>
</dbReference>
<feature type="region of interest" description="Disordered" evidence="2">
    <location>
        <begin position="507"/>
        <end position="540"/>
    </location>
</feature>
<dbReference type="PANTHER" id="PTHR45746">
    <property type="entry name" value="LP21163P"/>
    <property type="match status" value="1"/>
</dbReference>
<feature type="compositionally biased region" description="Low complexity" evidence="2">
    <location>
        <begin position="81"/>
        <end position="91"/>
    </location>
</feature>
<dbReference type="GO" id="GO:0035556">
    <property type="term" value="P:intracellular signal transduction"/>
    <property type="evidence" value="ECO:0007669"/>
    <property type="project" value="InterPro"/>
</dbReference>
<dbReference type="Pfam" id="PF18148">
    <property type="entry name" value="RGS_DHEX"/>
    <property type="match status" value="1"/>
</dbReference>
<dbReference type="FunFam" id="1.10.10.10:FF:000329">
    <property type="entry name" value="regulator of G-protein signaling 9 isoform X2"/>
    <property type="match status" value="1"/>
</dbReference>
<dbReference type="InterPro" id="IPR036388">
    <property type="entry name" value="WH-like_DNA-bd_sf"/>
</dbReference>
<dbReference type="GO" id="GO:0032991">
    <property type="term" value="C:protein-containing complex"/>
    <property type="evidence" value="ECO:0007669"/>
    <property type="project" value="Ensembl"/>
</dbReference>
<dbReference type="InterPro" id="IPR036305">
    <property type="entry name" value="RGS_sf"/>
</dbReference>
<dbReference type="VEuPathDB" id="HostDB:ENSMMUG00000000602"/>
<dbReference type="Ensembl" id="ENSMMUT00000039752.3">
    <property type="protein sequence ID" value="ENSMMUP00000032818.3"/>
    <property type="gene ID" value="ENSMMUG00000000602.4"/>
</dbReference>
<dbReference type="Gene3D" id="1.10.10.10">
    <property type="entry name" value="Winged helix-like DNA-binding domain superfamily/Winged helix DNA-binding domain"/>
    <property type="match status" value="1"/>
</dbReference>
<dbReference type="InParanoid" id="F7C827"/>
<dbReference type="GO" id="GO:0005096">
    <property type="term" value="F:GTPase activator activity"/>
    <property type="evidence" value="ECO:0000318"/>
    <property type="project" value="GO_Central"/>
</dbReference>
<dbReference type="GO" id="GO:0031681">
    <property type="term" value="F:G-protein beta-subunit binding"/>
    <property type="evidence" value="ECO:0007669"/>
    <property type="project" value="Ensembl"/>
</dbReference>
<dbReference type="GO" id="GO:0043005">
    <property type="term" value="C:neuron projection"/>
    <property type="evidence" value="ECO:0000318"/>
    <property type="project" value="GO_Central"/>
</dbReference>
<dbReference type="ExpressionAtlas" id="F7C827">
    <property type="expression patterns" value="baseline"/>
</dbReference>
<dbReference type="SMART" id="SM00049">
    <property type="entry name" value="DEP"/>
    <property type="match status" value="1"/>
</dbReference>
<dbReference type="CDD" id="cd08740">
    <property type="entry name" value="RGS_RGS11"/>
    <property type="match status" value="1"/>
</dbReference>
<dbReference type="SMART" id="SM01224">
    <property type="entry name" value="G_gamma"/>
    <property type="match status" value="1"/>
</dbReference>
<evidence type="ECO:0000256" key="2">
    <source>
        <dbReference type="SAM" id="MobiDB-lite"/>
    </source>
</evidence>
<dbReference type="InterPro" id="IPR015898">
    <property type="entry name" value="G-protein_gamma-like_dom"/>
</dbReference>
<dbReference type="GeneTree" id="ENSGT00940000160198"/>
<dbReference type="HOGENOM" id="CLU_025092_0_0_1"/>
<dbReference type="SUPFAM" id="SSF48097">
    <property type="entry name" value="Regulator of G-protein signaling, RGS"/>
    <property type="match status" value="1"/>
</dbReference>
<feature type="domain" description="RGS" evidence="3">
    <location>
        <begin position="376"/>
        <end position="491"/>
    </location>
</feature>
<dbReference type="Gene3D" id="1.10.167.10">
    <property type="entry name" value="Regulator of G-protein Signalling 4, domain 2"/>
    <property type="match status" value="1"/>
</dbReference>
<dbReference type="GO" id="GO:0005886">
    <property type="term" value="C:plasma membrane"/>
    <property type="evidence" value="ECO:0000318"/>
    <property type="project" value="GO_Central"/>
</dbReference>
<dbReference type="InterPro" id="IPR016137">
    <property type="entry name" value="RGS"/>
</dbReference>
<dbReference type="SMR" id="F7C827"/>
<dbReference type="PROSITE" id="PS50132">
    <property type="entry name" value="RGS"/>
    <property type="match status" value="1"/>
</dbReference>
<evidence type="ECO:0000313" key="7">
    <source>
        <dbReference type="VGNC" id="VGNC:76916"/>
    </source>
</evidence>
<feature type="compositionally biased region" description="Gly residues" evidence="2">
    <location>
        <begin position="531"/>
        <end position="540"/>
    </location>
</feature>
<sequence length="540" mass="59846">MSPSPSLSDHPLLQLSPVPSHPPSVPGPRPLSHFASTHEGLSVPGLGGVTQVARGAPAPLPLGRGRDSWPRTGAWRLWTHGPRVNPGAARRGAGRAGLGGALGHPRRPRPAAMAAGPAPPPGRPRAQMPHLRKMERVVVSMQDPDQGVKMRSQRLLVTVIPHAVTGGDVVQWLTQKFCISEEEARHLGAVLVQHGYIYPLRDPRSLVLRPDETPYRFQECYDRLHTKINHAWDLVLMQAREQLRAAKQRRKGDRLVIACQEQTYWLVNRPPPGAPSVLEQSPGRGSCAASRVHMRGDFYKQEIEYCRRALGRTRVKSSVCLEAYLSFCGQRGPHDPLVSGCLPSNPWISDDDAYWVMNAPTVVAPTKLRVERWGFSFRELLEDPVGRAHFMDFLGKEFSGENLSFWEACEELRYGAQAQVPTLVDAVYQQFLAPGAARWVNIDSRTMERTLEGLCQPHRYVLDDAQLHIYMLMKKDSYPRFLKSDMYKGLLAEAGIPLETKKRVFPFSRRPRHSSPSPALLPTPVEPTAAGGPGGGDGVA</sequence>
<reference evidence="5" key="2">
    <citation type="submission" date="2019-01" db="EMBL/GenBank/DDBJ databases">
        <authorList>
            <person name="Graves T."/>
            <person name="Eichler E.E."/>
            <person name="Wilson R.K."/>
        </authorList>
    </citation>
    <scope>NUCLEOTIDE SEQUENCE [LARGE SCALE GENOMIC DNA]</scope>
    <source>
        <strain evidence="5">17573</strain>
    </source>
</reference>
<dbReference type="InterPro" id="IPR036390">
    <property type="entry name" value="WH_DNA-bd_sf"/>
</dbReference>
<reference evidence="5" key="3">
    <citation type="submission" date="2025-08" db="UniProtKB">
        <authorList>
            <consortium name="Ensembl"/>
        </authorList>
    </citation>
    <scope>IDENTIFICATION</scope>
    <source>
        <strain evidence="5">17573</strain>
    </source>
</reference>
<dbReference type="FunCoup" id="F7C827">
    <property type="interactions" value="83"/>
</dbReference>
<dbReference type="InterPro" id="IPR000591">
    <property type="entry name" value="DEP_dom"/>
</dbReference>
<dbReference type="PRINTS" id="PR01301">
    <property type="entry name" value="RGSPROTEIN"/>
</dbReference>
<dbReference type="OMA" id="MNGDCGC"/>
<feature type="domain" description="DEP" evidence="4">
    <location>
        <begin position="144"/>
        <end position="219"/>
    </location>
</feature>
<dbReference type="Pfam" id="PF00631">
    <property type="entry name" value="G-gamma"/>
    <property type="match status" value="1"/>
</dbReference>
<dbReference type="STRING" id="9544.ENSMMUP00000032818"/>
<evidence type="ECO:0000313" key="5">
    <source>
        <dbReference type="Ensembl" id="ENSMMUP00000032818.3"/>
    </source>
</evidence>
<organism evidence="5 6">
    <name type="scientific">Macaca mulatta</name>
    <name type="common">Rhesus macaque</name>
    <dbReference type="NCBI Taxonomy" id="9544"/>
    <lineage>
        <taxon>Eukaryota</taxon>
        <taxon>Metazoa</taxon>
        <taxon>Chordata</taxon>
        <taxon>Craniata</taxon>
        <taxon>Vertebrata</taxon>
        <taxon>Euteleostomi</taxon>
        <taxon>Mammalia</taxon>
        <taxon>Eutheria</taxon>
        <taxon>Euarchontoglires</taxon>
        <taxon>Primates</taxon>
        <taxon>Haplorrhini</taxon>
        <taxon>Catarrhini</taxon>
        <taxon>Cercopithecidae</taxon>
        <taxon>Cercopithecinae</taxon>
        <taxon>Macaca</taxon>
    </lineage>
</organism>
<dbReference type="SMART" id="SM00224">
    <property type="entry name" value="GGL"/>
    <property type="match status" value="1"/>
</dbReference>
<accession>F7C827</accession>
<dbReference type="Bgee" id="ENSMMUG00000000602">
    <property type="expression patterns" value="Expressed in cerebellar cortex and 17 other cell types or tissues"/>
</dbReference>
<evidence type="ECO:0000256" key="1">
    <source>
        <dbReference type="ARBA" id="ARBA00022700"/>
    </source>
</evidence>
<dbReference type="SUPFAM" id="SSF48670">
    <property type="entry name" value="Transducin (heterotrimeric G protein), gamma chain"/>
    <property type="match status" value="1"/>
</dbReference>